<feature type="coiled-coil region" evidence="7">
    <location>
        <begin position="439"/>
        <end position="564"/>
    </location>
</feature>
<feature type="region of interest" description="Disordered" evidence="8">
    <location>
        <begin position="1806"/>
        <end position="1842"/>
    </location>
</feature>
<evidence type="ECO:0000256" key="6">
    <source>
        <dbReference type="ARBA" id="ARBA00023212"/>
    </source>
</evidence>
<protein>
    <recommendedName>
        <fullName evidence="9">CAP-Gly domain-containing protein</fullName>
    </recommendedName>
</protein>
<evidence type="ECO:0000256" key="5">
    <source>
        <dbReference type="ARBA" id="ARBA00023054"/>
    </source>
</evidence>
<evidence type="ECO:0000313" key="10">
    <source>
        <dbReference type="EMBL" id="CAH0109473.1"/>
    </source>
</evidence>
<dbReference type="Pfam" id="PF16641">
    <property type="entry name" value="CLIP1_ZNF"/>
    <property type="match status" value="2"/>
</dbReference>
<dbReference type="InterPro" id="IPR036859">
    <property type="entry name" value="CAP-Gly_dom_sf"/>
</dbReference>
<keyword evidence="5 7" id="KW-0175">Coiled coil</keyword>
<keyword evidence="11" id="KW-1185">Reference proteome</keyword>
<feature type="region of interest" description="Disordered" evidence="8">
    <location>
        <begin position="569"/>
        <end position="588"/>
    </location>
</feature>
<feature type="compositionally biased region" description="Polar residues" evidence="8">
    <location>
        <begin position="745"/>
        <end position="756"/>
    </location>
</feature>
<name>A0A8J2RVV0_9CRUS</name>
<feature type="compositionally biased region" description="Polar residues" evidence="8">
    <location>
        <begin position="221"/>
        <end position="244"/>
    </location>
</feature>
<sequence>MSTSAPAKPSGIKPPTSRLARPSVTSKPASNGSSGENMSRLSSESDAPKKKLDRNEGVDDGGDLDRVSDLPSLPGSRKTSKDMMRKLSDGSGSALDPEYELARRLSEAGIRRMSDANLILTTDTDSFIIGQHIYVNGIKPGKIQFIGETKFAPGEWAGIVLDDLSGKNDGSVGGVRYFQCQPKKGVFSRLGRLTRQPLDAIQLAALQSQQSQPAASENGDESSSGTANTNGANGTSSTSPVTATPNSVVSVQSIGDLRLGDRVIVTSSQGSKAGILRYLGTAEFAVGQWAGVELDDPTGKNDGAVAGTRYFECQQHYGLFAPIHKVSRSPANHMRRTSGAMNTSMSSSLSQPRAGGMSRTGTRRDSESASVTSVATSRASTAISRVRSTINNPRLGVNSLTSTYSPTHQAKTTQKTSRPSVTGSAHNHQDLLRERDQHIEQLMKEREMERSEVTRAAAQADEAEHQLSVLQRQYNLEKEENVKKIEELEQLLLAAESVRSSQGAQIDDLQFRLEEETILRAEIEAQQKGMDDKEKEWARQVEQLESEAQRCFEAEELAARYKDELDALQGGKGQQQPQSSTPDQSDDERIRQLEASVQAKENELSQLKNSMQELSKSLESEQLKNRNAEERFQALESELQVNKTSQNEMKNSGETDLGEWKNKLEMLERQNADSQVQIEKLNEEKLRFETQFNEAQALLNRSQDAQVTESHELKAKLEEMTRQHAESQEQMSKLNEEKKRLESQLADSLASSNQTKDVGDAELNKLKMKLDELEHQLAKNEEQLFNLDEEKVRLELQLADTQTSAAQLEEAKRVEVEMKNQQLEELKNLIQGLERQREENKVELAKMKEEKFGFDVELQRVHALLDESKEIAKADADTNKFEFEELKAQYDALELQQTEIQIQLANIQEEKAKSEEDKVKLDAELQSVKALLTESTGAAITQVEETKNEFVELKIKYNELERQLAEVNIRLENTQKEKTRSEEEKIKLDVELKAVKDSLFESKEVAESEAEKKNNEYEELKGKCETLERQQTEVNVQLANLQEEKAKVDEEKSKLEAELKTAHLSLAESLEAAKAEAEKKKLEFEGLKSEFEILGLQQSEIKVQLAHLQEEKTKSELALQKKCEDEAELWRKKCNDFEQQKAANDQRLTQLDEEKSRLESELLRLSSTSSNASQDLTRLHGELMAARQTLAESQSQTSKLELEKTGLQQLNATFQSDLQNRDEKIVELSSVKADLERQIQEINQTLKEAQTQFEKDKTEWNRLSEDLHVKVQNQVDKVATLAASQLDLQAQLQNVNETLAETKLQSQKDKSEWEQSNGALSTDLTNKEKHIADLLSAAATTTDKYESELKLTQQECDRMKEQLRALESHQQESVDGMAELQKSIAVLEVEKSDWLTEKLQLEESISQLENQLSSLSNEKEESSRKIQERDEMLAKLTEEVKLLQEKFTIHIAELEQKLQENRTTAETEKELQIALAEARARADEIQGALEESQKNEKELLELRSQLALANKLHEEFNQQSQKEHTELKQRIDELSALKESMQDREVKLQEDMTLLKRQLDEQNNRLQGQLDVTKQEAESARQLLQDLEVAQNRIKELQSNLDETDQRLAELQEVELRVKSLEEKLELKTIELKEEMDDRDKAEERVLRLTECVAVKDKELEALRLETMSLKKSTTEVSHLLTAFSTVDREKKQLEAKVVELQVAAAAVSRGAGVDAADTDVRIKKLKDDYQQKEQEIKFLNSVIVDMQRKVEDLNVKLEISQATLLGQNALTPESNRNGVKIDAKPPRLFCDICDLFDLHDTEDCPTQASEDLNNSPPFSNQRQMPSFNQNSPSYKQHSHHGGMRGAMRPYCDNCEVFGHATSECAEDATF</sequence>
<evidence type="ECO:0000313" key="11">
    <source>
        <dbReference type="Proteomes" id="UP000789390"/>
    </source>
</evidence>
<feature type="compositionally biased region" description="Low complexity" evidence="8">
    <location>
        <begin position="574"/>
        <end position="583"/>
    </location>
</feature>
<keyword evidence="6" id="KW-0206">Cytoskeleton</keyword>
<feature type="compositionally biased region" description="Polar residues" evidence="8">
    <location>
        <begin position="339"/>
        <end position="351"/>
    </location>
</feature>
<feature type="coiled-coil region" evidence="7">
    <location>
        <begin position="1342"/>
        <end position="1645"/>
    </location>
</feature>
<evidence type="ECO:0000256" key="2">
    <source>
        <dbReference type="ARBA" id="ARBA00022490"/>
    </source>
</evidence>
<feature type="coiled-coil region" evidence="7">
    <location>
        <begin position="1716"/>
        <end position="1764"/>
    </location>
</feature>
<dbReference type="GO" id="GO:0035371">
    <property type="term" value="C:microtubule plus-end"/>
    <property type="evidence" value="ECO:0007669"/>
    <property type="project" value="TreeGrafter"/>
</dbReference>
<feature type="compositionally biased region" description="Low complexity" evidence="8">
    <location>
        <begin position="206"/>
        <end position="216"/>
    </location>
</feature>
<dbReference type="GO" id="GO:0005634">
    <property type="term" value="C:nucleus"/>
    <property type="evidence" value="ECO:0007669"/>
    <property type="project" value="TreeGrafter"/>
</dbReference>
<dbReference type="PANTHER" id="PTHR18916">
    <property type="entry name" value="DYNACTIN 1-RELATED MICROTUBULE-BINDING"/>
    <property type="match status" value="1"/>
</dbReference>
<feature type="compositionally biased region" description="Basic and acidic residues" evidence="8">
    <location>
        <begin position="46"/>
        <end position="68"/>
    </location>
</feature>
<organism evidence="10 11">
    <name type="scientific">Daphnia galeata</name>
    <dbReference type="NCBI Taxonomy" id="27404"/>
    <lineage>
        <taxon>Eukaryota</taxon>
        <taxon>Metazoa</taxon>
        <taxon>Ecdysozoa</taxon>
        <taxon>Arthropoda</taxon>
        <taxon>Crustacea</taxon>
        <taxon>Branchiopoda</taxon>
        <taxon>Diplostraca</taxon>
        <taxon>Cladocera</taxon>
        <taxon>Anomopoda</taxon>
        <taxon>Daphniidae</taxon>
        <taxon>Daphnia</taxon>
    </lineage>
</organism>
<dbReference type="Pfam" id="PF01302">
    <property type="entry name" value="CAP_GLY"/>
    <property type="match status" value="2"/>
</dbReference>
<dbReference type="SMART" id="SM01052">
    <property type="entry name" value="CAP_GLY"/>
    <property type="match status" value="2"/>
</dbReference>
<dbReference type="PANTHER" id="PTHR18916:SF82">
    <property type="entry name" value="CAP-GLY DOMAIN-CONTAINING PROTEIN"/>
    <property type="match status" value="1"/>
</dbReference>
<feature type="coiled-coil region" evidence="7">
    <location>
        <begin position="1120"/>
        <end position="1259"/>
    </location>
</feature>
<dbReference type="PROSITE" id="PS00845">
    <property type="entry name" value="CAP_GLY_1"/>
    <property type="match status" value="2"/>
</dbReference>
<feature type="domain" description="CAP-Gly" evidence="9">
    <location>
        <begin position="147"/>
        <end position="189"/>
    </location>
</feature>
<feature type="region of interest" description="Disordered" evidence="8">
    <location>
        <begin position="719"/>
        <end position="756"/>
    </location>
</feature>
<dbReference type="PROSITE" id="PS50245">
    <property type="entry name" value="CAP_GLY_2"/>
    <property type="match status" value="2"/>
</dbReference>
<keyword evidence="3" id="KW-0493">Microtubule</keyword>
<gene>
    <name evidence="10" type="ORF">DGAL_LOCUS12948</name>
</gene>
<feature type="region of interest" description="Disordered" evidence="8">
    <location>
        <begin position="1"/>
        <end position="95"/>
    </location>
</feature>
<evidence type="ECO:0000259" key="9">
    <source>
        <dbReference type="PROSITE" id="PS50245"/>
    </source>
</evidence>
<dbReference type="InterPro" id="IPR032108">
    <property type="entry name" value="CLIP1_ZNF"/>
</dbReference>
<comment type="subcellular location">
    <subcellularLocation>
        <location evidence="1">Cytoplasm</location>
        <location evidence="1">Cytoskeleton</location>
    </subcellularLocation>
</comment>
<dbReference type="InterPro" id="IPR000938">
    <property type="entry name" value="CAP-Gly_domain"/>
</dbReference>
<feature type="compositionally biased region" description="Polar residues" evidence="8">
    <location>
        <begin position="1806"/>
        <end position="1836"/>
    </location>
</feature>
<feature type="region of interest" description="Disordered" evidence="8">
    <location>
        <begin position="393"/>
        <end position="427"/>
    </location>
</feature>
<feature type="domain" description="CAP-Gly" evidence="9">
    <location>
        <begin position="280"/>
        <end position="322"/>
    </location>
</feature>
<feature type="region of interest" description="Disordered" evidence="8">
    <location>
        <begin position="206"/>
        <end position="244"/>
    </location>
</feature>
<evidence type="ECO:0000256" key="1">
    <source>
        <dbReference type="ARBA" id="ARBA00004245"/>
    </source>
</evidence>
<comment type="caution">
    <text evidence="10">The sequence shown here is derived from an EMBL/GenBank/DDBJ whole genome shotgun (WGS) entry which is preliminary data.</text>
</comment>
<feature type="coiled-coil region" evidence="7">
    <location>
        <begin position="883"/>
        <end position="1090"/>
    </location>
</feature>
<dbReference type="SUPFAM" id="SSF74924">
    <property type="entry name" value="Cap-Gly domain"/>
    <property type="match status" value="2"/>
</dbReference>
<accession>A0A8J2RVV0</accession>
<dbReference type="Gene3D" id="2.30.30.190">
    <property type="entry name" value="CAP Gly-rich-like domain"/>
    <property type="match status" value="2"/>
</dbReference>
<keyword evidence="4" id="KW-0677">Repeat</keyword>
<evidence type="ECO:0000256" key="4">
    <source>
        <dbReference type="ARBA" id="ARBA00022737"/>
    </source>
</evidence>
<dbReference type="GO" id="GO:0005938">
    <property type="term" value="C:cell cortex"/>
    <property type="evidence" value="ECO:0007669"/>
    <property type="project" value="TreeGrafter"/>
</dbReference>
<feature type="region of interest" description="Disordered" evidence="8">
    <location>
        <begin position="328"/>
        <end position="376"/>
    </location>
</feature>
<dbReference type="EMBL" id="CAKKLH010000292">
    <property type="protein sequence ID" value="CAH0109473.1"/>
    <property type="molecule type" value="Genomic_DNA"/>
</dbReference>
<dbReference type="OrthoDB" id="5412539at2759"/>
<feature type="compositionally biased region" description="Polar residues" evidence="8">
    <location>
        <begin position="23"/>
        <end position="45"/>
    </location>
</feature>
<feature type="compositionally biased region" description="Polar residues" evidence="8">
    <location>
        <begin position="398"/>
        <end position="426"/>
    </location>
</feature>
<evidence type="ECO:0000256" key="8">
    <source>
        <dbReference type="SAM" id="MobiDB-lite"/>
    </source>
</evidence>
<dbReference type="GO" id="GO:0031122">
    <property type="term" value="P:cytoplasmic microtubule organization"/>
    <property type="evidence" value="ECO:0007669"/>
    <property type="project" value="TreeGrafter"/>
</dbReference>
<dbReference type="GO" id="GO:0051010">
    <property type="term" value="F:microtubule plus-end binding"/>
    <property type="evidence" value="ECO:0007669"/>
    <property type="project" value="TreeGrafter"/>
</dbReference>
<evidence type="ECO:0000256" key="3">
    <source>
        <dbReference type="ARBA" id="ARBA00022701"/>
    </source>
</evidence>
<reference evidence="10" key="1">
    <citation type="submission" date="2021-11" db="EMBL/GenBank/DDBJ databases">
        <authorList>
            <person name="Schell T."/>
        </authorList>
    </citation>
    <scope>NUCLEOTIDE SEQUENCE</scope>
    <source>
        <strain evidence="10">M5</strain>
    </source>
</reference>
<dbReference type="Proteomes" id="UP000789390">
    <property type="component" value="Unassembled WGS sequence"/>
</dbReference>
<keyword evidence="2" id="KW-0963">Cytoplasm</keyword>
<evidence type="ECO:0000256" key="7">
    <source>
        <dbReference type="SAM" id="Coils"/>
    </source>
</evidence>
<proteinExistence type="predicted"/>
<feature type="compositionally biased region" description="Basic and acidic residues" evidence="8">
    <location>
        <begin position="79"/>
        <end position="88"/>
    </location>
</feature>